<protein>
    <submittedName>
        <fullName evidence="1">Uncharacterized protein</fullName>
    </submittedName>
</protein>
<proteinExistence type="predicted"/>
<evidence type="ECO:0000313" key="1">
    <source>
        <dbReference type="EMBL" id="SAK43303.1"/>
    </source>
</evidence>
<accession>A0A157ZCV0</accession>
<dbReference type="Proteomes" id="UP000054870">
    <property type="component" value="Unassembled WGS sequence"/>
</dbReference>
<organism evidence="1 2">
    <name type="scientific">Caballeronia catudaia</name>
    <dbReference type="NCBI Taxonomy" id="1777136"/>
    <lineage>
        <taxon>Bacteria</taxon>
        <taxon>Pseudomonadati</taxon>
        <taxon>Pseudomonadota</taxon>
        <taxon>Betaproteobacteria</taxon>
        <taxon>Burkholderiales</taxon>
        <taxon>Burkholderiaceae</taxon>
        <taxon>Caballeronia</taxon>
    </lineage>
</organism>
<evidence type="ECO:0000313" key="2">
    <source>
        <dbReference type="Proteomes" id="UP000054870"/>
    </source>
</evidence>
<name>A0A157ZCV0_9BURK</name>
<comment type="caution">
    <text evidence="1">The sequence shown here is derived from an EMBL/GenBank/DDBJ whole genome shotgun (WGS) entry which is preliminary data.</text>
</comment>
<dbReference type="EMBL" id="FCOF02000002">
    <property type="protein sequence ID" value="SAK43303.1"/>
    <property type="molecule type" value="Genomic_DNA"/>
</dbReference>
<reference evidence="1" key="1">
    <citation type="submission" date="2016-01" db="EMBL/GenBank/DDBJ databases">
        <authorList>
            <person name="Peeters C."/>
        </authorList>
    </citation>
    <scope>NUCLEOTIDE SEQUENCE [LARGE SCALE GENOMIC DNA]</scope>
    <source>
        <strain evidence="1">LMG 29318</strain>
    </source>
</reference>
<dbReference type="AlphaFoldDB" id="A0A157ZCV0"/>
<gene>
    <name evidence="1" type="ORF">AWB75_00531</name>
</gene>
<sequence>MEADMENTCPPLMASVLPGAMLPIATFVSTPLLKLIDVALKTICCCEFIRMFPSAPTVR</sequence>
<keyword evidence="2" id="KW-1185">Reference proteome</keyword>